<sequence length="71" mass="7375">MTNGEERTLDCPRCAAATPHRTYTSPAVGCAGERIVLVLHECRRCRYASVGSAGRPVGCLPSGPGCGADRG</sequence>
<dbReference type="RefSeq" id="WP_041129124.1">
    <property type="nucleotide sequence ID" value="NZ_CP010407.1"/>
</dbReference>
<evidence type="ECO:0000313" key="2">
    <source>
        <dbReference type="Proteomes" id="UP000031774"/>
    </source>
</evidence>
<dbReference type="AlphaFoldDB" id="A0A0B5I9R6"/>
<protein>
    <submittedName>
        <fullName evidence="1">Uncharacterized protein</fullName>
    </submittedName>
</protein>
<dbReference type="Proteomes" id="UP000031774">
    <property type="component" value="Chromosome"/>
</dbReference>
<dbReference type="EMBL" id="CP010407">
    <property type="protein sequence ID" value="AJF65079.1"/>
    <property type="molecule type" value="Genomic_DNA"/>
</dbReference>
<evidence type="ECO:0000313" key="1">
    <source>
        <dbReference type="EMBL" id="AJF65079.1"/>
    </source>
</evidence>
<name>A0A0B5I9R6_9ACTN</name>
<dbReference type="HOGENOM" id="CLU_2738497_0_0_11"/>
<reference evidence="1 2" key="1">
    <citation type="submission" date="2014-12" db="EMBL/GenBank/DDBJ databases">
        <title>Complete genome sequence of Streptomyces vietnamensis strain GIMV4.0001, a genetic manipulable producer of the benzoisochromanequinone antibiotic granaticin.</title>
        <authorList>
            <person name="Deng M.R."/>
            <person name="Guo J."/>
            <person name="Ma L.Y."/>
            <person name="Feng G.D."/>
            <person name="Mo C.Y."/>
            <person name="Zhu H.H."/>
        </authorList>
    </citation>
    <scope>NUCLEOTIDE SEQUENCE [LARGE SCALE GENOMIC DNA]</scope>
    <source>
        <strain evidence="2">GIMV4.0001</strain>
    </source>
</reference>
<accession>A0A0B5I9R6</accession>
<gene>
    <name evidence="1" type="ORF">SVTN_12290</name>
</gene>
<organism evidence="1 2">
    <name type="scientific">Streptomyces vietnamensis</name>
    <dbReference type="NCBI Taxonomy" id="362257"/>
    <lineage>
        <taxon>Bacteria</taxon>
        <taxon>Bacillati</taxon>
        <taxon>Actinomycetota</taxon>
        <taxon>Actinomycetes</taxon>
        <taxon>Kitasatosporales</taxon>
        <taxon>Streptomycetaceae</taxon>
        <taxon>Streptomyces</taxon>
    </lineage>
</organism>
<dbReference type="STRING" id="362257.SVTN_12290"/>
<proteinExistence type="predicted"/>
<keyword evidence="2" id="KW-1185">Reference proteome</keyword>
<dbReference type="KEGG" id="svt:SVTN_12290"/>